<keyword evidence="7 15" id="KW-0028">Amino-acid biosynthesis</keyword>
<evidence type="ECO:0000256" key="12">
    <source>
        <dbReference type="ARBA" id="ARBA00030346"/>
    </source>
</evidence>
<keyword evidence="8 15" id="KW-0808">Transferase</keyword>
<comment type="similarity">
    <text evidence="4 15">Belongs to the acetyltransferase family.</text>
</comment>
<dbReference type="AlphaFoldDB" id="A0A9P9WY87"/>
<comment type="pathway">
    <text evidence="3 15">Amino-acid biosynthesis; L-arginine biosynthesis; N(2)-acetyl-L-ornithine from L-glutamate: step 1/4.</text>
</comment>
<evidence type="ECO:0000313" key="19">
    <source>
        <dbReference type="Proteomes" id="UP000829685"/>
    </source>
</evidence>
<evidence type="ECO:0000259" key="17">
    <source>
        <dbReference type="PROSITE" id="PS51731"/>
    </source>
</evidence>
<keyword evidence="19" id="KW-1185">Reference proteome</keyword>
<keyword evidence="11 15" id="KW-0012">Acyltransferase</keyword>
<keyword evidence="10 15" id="KW-0496">Mitochondrion</keyword>
<dbReference type="EC" id="2.3.1.1" evidence="5 15"/>
<evidence type="ECO:0000256" key="2">
    <source>
        <dbReference type="ARBA" id="ARBA00004173"/>
    </source>
</evidence>
<feature type="region of interest" description="Disordered" evidence="16">
    <location>
        <begin position="28"/>
        <end position="47"/>
    </location>
</feature>
<feature type="domain" description="N-acetyltransferase" evidence="17">
    <location>
        <begin position="496"/>
        <end position="664"/>
    </location>
</feature>
<dbReference type="InterPro" id="IPR006855">
    <property type="entry name" value="Vertebrate-like_GNAT_dom"/>
</dbReference>
<dbReference type="GO" id="GO:0006592">
    <property type="term" value="P:ornithine biosynthetic process"/>
    <property type="evidence" value="ECO:0007669"/>
    <property type="project" value="TreeGrafter"/>
</dbReference>
<feature type="compositionally biased region" description="Polar residues" evidence="16">
    <location>
        <begin position="457"/>
        <end position="468"/>
    </location>
</feature>
<evidence type="ECO:0000256" key="10">
    <source>
        <dbReference type="ARBA" id="ARBA00023128"/>
    </source>
</evidence>
<dbReference type="FunFam" id="3.40.630.30:FF:000049">
    <property type="entry name" value="Amino-acid acetyltransferase, mitochondrial"/>
    <property type="match status" value="1"/>
</dbReference>
<dbReference type="Pfam" id="PF04768">
    <property type="entry name" value="NAT"/>
    <property type="match status" value="1"/>
</dbReference>
<dbReference type="PROSITE" id="PS51731">
    <property type="entry name" value="GNAT_NAGS"/>
    <property type="match status" value="1"/>
</dbReference>
<dbReference type="PIRSF" id="PIRSF007892">
    <property type="entry name" value="NAGS_fungal"/>
    <property type="match status" value="1"/>
</dbReference>
<evidence type="ECO:0000256" key="15">
    <source>
        <dbReference type="PIRNR" id="PIRNR007892"/>
    </source>
</evidence>
<evidence type="ECO:0000256" key="3">
    <source>
        <dbReference type="ARBA" id="ARBA00004925"/>
    </source>
</evidence>
<evidence type="ECO:0000256" key="11">
    <source>
        <dbReference type="ARBA" id="ARBA00023315"/>
    </source>
</evidence>
<feature type="compositionally biased region" description="Polar residues" evidence="16">
    <location>
        <begin position="28"/>
        <end position="38"/>
    </location>
</feature>
<evidence type="ECO:0000256" key="13">
    <source>
        <dbReference type="ARBA" id="ARBA00033251"/>
    </source>
</evidence>
<dbReference type="GO" id="GO:0004042">
    <property type="term" value="F:L-glutamate N-acetyltransferase activity"/>
    <property type="evidence" value="ECO:0007669"/>
    <property type="project" value="InterPro"/>
</dbReference>
<dbReference type="PANTHER" id="PTHR23342:SF4">
    <property type="entry name" value="AMINO-ACID ACETYLTRANSFERASE, MITOCHONDRIAL"/>
    <property type="match status" value="1"/>
</dbReference>
<organism evidence="18 19">
    <name type="scientific">Neoarthrinium moseri</name>
    <dbReference type="NCBI Taxonomy" id="1658444"/>
    <lineage>
        <taxon>Eukaryota</taxon>
        <taxon>Fungi</taxon>
        <taxon>Dikarya</taxon>
        <taxon>Ascomycota</taxon>
        <taxon>Pezizomycotina</taxon>
        <taxon>Sordariomycetes</taxon>
        <taxon>Xylariomycetidae</taxon>
        <taxon>Amphisphaeriales</taxon>
        <taxon>Apiosporaceae</taxon>
        <taxon>Neoarthrinium</taxon>
    </lineage>
</organism>
<keyword evidence="9" id="KW-0809">Transit peptide</keyword>
<evidence type="ECO:0000256" key="4">
    <source>
        <dbReference type="ARBA" id="ARBA00008694"/>
    </source>
</evidence>
<dbReference type="GO" id="GO:0006526">
    <property type="term" value="P:L-arginine biosynthetic process"/>
    <property type="evidence" value="ECO:0007669"/>
    <property type="project" value="TreeGrafter"/>
</dbReference>
<evidence type="ECO:0000256" key="5">
    <source>
        <dbReference type="ARBA" id="ARBA00012697"/>
    </source>
</evidence>
<evidence type="ECO:0000256" key="16">
    <source>
        <dbReference type="SAM" id="MobiDB-lite"/>
    </source>
</evidence>
<dbReference type="CDD" id="cd04266">
    <property type="entry name" value="DUF619-NAGS-FABP"/>
    <property type="match status" value="1"/>
</dbReference>
<sequence length="674" mass="74629">MNPRTIAFKKASSTINVPFTKDFQRSIATRSSNGSQKPTPLGAVAESSGRARTTIAFKSPFASISDAQKQQKKQDRDFLLSVLETSVTKRDARAYMNKFVPLLQKKGATNFKQQASQTQENGTKETQSTLAEAQDSTETLGSAAAVSEPVYVALVKFRAPQDLDDSTMHGVGRTLSQLKKLGLTSIVVVDCDLPSEDEATRRQVTNMQASRIVTAIDDQYDEASARIVQSPIIIGDAAGKDTSPFTSEDLFVGNSKDLMDTLQDEAIAVVPSIGYTEDLCSFRSVDPNETVIALARQLSGLQFLGQPAEDDQLTRLFKSAEVYRLIILDPVGGIPALNRATGRHMFLNMEQEYEEVTKHLSEACETHTTSDKSRSDSFYHLKNAELARKTLSLLPHTSSAIITTPQEAANDRSGGEDDLDWALVSTRRKLNPLIHNLLTDRPVQSSSLPSGRIRPVVSSNGTSPRIGSLTTLAKRGMPLTIFPDPRVAPWRPPQPGEKRLKLTDPCINLGRLVHLINDSFGRELDVEHYLKRVEDNLAGIIIAGEYEGGAILTWESPFGESGPERVAPSRMIPYLDKFAVLRKSQGAGGVADIVFNAMVRDCFPDGVCWRSRKDNPVNKWYFERSRGTMKIKDMNWTMFWTTSDLSIDQQKYRDYESVCRGVEPSWADNKQILD</sequence>
<evidence type="ECO:0000256" key="8">
    <source>
        <dbReference type="ARBA" id="ARBA00022679"/>
    </source>
</evidence>
<comment type="catalytic activity">
    <reaction evidence="14 15">
        <text>L-glutamate + acetyl-CoA = N-acetyl-L-glutamate + CoA + H(+)</text>
        <dbReference type="Rhea" id="RHEA:24292"/>
        <dbReference type="ChEBI" id="CHEBI:15378"/>
        <dbReference type="ChEBI" id="CHEBI:29985"/>
        <dbReference type="ChEBI" id="CHEBI:44337"/>
        <dbReference type="ChEBI" id="CHEBI:57287"/>
        <dbReference type="ChEBI" id="CHEBI:57288"/>
        <dbReference type="EC" id="2.3.1.1"/>
    </reaction>
</comment>
<dbReference type="GO" id="GO:0005759">
    <property type="term" value="C:mitochondrial matrix"/>
    <property type="evidence" value="ECO:0007669"/>
    <property type="project" value="TreeGrafter"/>
</dbReference>
<proteinExistence type="inferred from homology"/>
<gene>
    <name evidence="18" type="ORF">JX265_000142</name>
</gene>
<comment type="caution">
    <text evidence="18">The sequence shown here is derived from an EMBL/GenBank/DDBJ whole genome shotgun (WGS) entry which is preliminary data.</text>
</comment>
<evidence type="ECO:0000256" key="6">
    <source>
        <dbReference type="ARBA" id="ARBA00018802"/>
    </source>
</evidence>
<evidence type="ECO:0000256" key="14">
    <source>
        <dbReference type="ARBA" id="ARBA00048372"/>
    </source>
</evidence>
<evidence type="ECO:0000256" key="1">
    <source>
        <dbReference type="ARBA" id="ARBA00002294"/>
    </source>
</evidence>
<name>A0A9P9WY87_9PEZI</name>
<evidence type="ECO:0000313" key="18">
    <source>
        <dbReference type="EMBL" id="KAI1881316.1"/>
    </source>
</evidence>
<evidence type="ECO:0000256" key="9">
    <source>
        <dbReference type="ARBA" id="ARBA00022946"/>
    </source>
</evidence>
<accession>A0A9P9WY87</accession>
<dbReference type="PANTHER" id="PTHR23342">
    <property type="entry name" value="N-ACETYLGLUTAMATE SYNTHASE"/>
    <property type="match status" value="1"/>
</dbReference>
<comment type="function">
    <text evidence="1 15">N-acetylglutamate synthase involved in arginine biosynthesis.</text>
</comment>
<protein>
    <recommendedName>
        <fullName evidence="6 15">Amino-acid acetyltransferase, mitochondrial</fullName>
        <ecNumber evidence="5 15">2.3.1.1</ecNumber>
    </recommendedName>
    <alternativeName>
        <fullName evidence="12 15">Glutamate N-acetyltransferase</fullName>
    </alternativeName>
    <alternativeName>
        <fullName evidence="13 15">N-acetylglutamate synthase</fullName>
    </alternativeName>
</protein>
<comment type="subcellular location">
    <subcellularLocation>
        <location evidence="2 15">Mitochondrion</location>
    </subcellularLocation>
</comment>
<dbReference type="Gene3D" id="3.40.630.30">
    <property type="match status" value="1"/>
</dbReference>
<feature type="region of interest" description="Disordered" evidence="16">
    <location>
        <begin position="444"/>
        <end position="468"/>
    </location>
</feature>
<reference evidence="18" key="1">
    <citation type="submission" date="2021-03" db="EMBL/GenBank/DDBJ databases">
        <title>Revisited historic fungal species revealed as producer of novel bioactive compounds through whole genome sequencing and comparative genomics.</title>
        <authorList>
            <person name="Vignolle G.A."/>
            <person name="Hochenegger N."/>
            <person name="Mach R.L."/>
            <person name="Mach-Aigner A.R."/>
            <person name="Javad Rahimi M."/>
            <person name="Salim K.A."/>
            <person name="Chan C.M."/>
            <person name="Lim L.B.L."/>
            <person name="Cai F."/>
            <person name="Druzhinina I.S."/>
            <person name="U'Ren J.M."/>
            <person name="Derntl C."/>
        </authorList>
    </citation>
    <scope>NUCLEOTIDE SEQUENCE</scope>
    <source>
        <strain evidence="18">TUCIM 5799</strain>
    </source>
</reference>
<dbReference type="InterPro" id="IPR011190">
    <property type="entry name" value="GlcNAc_Synth_fun"/>
</dbReference>
<dbReference type="EMBL" id="JAFIMR010000001">
    <property type="protein sequence ID" value="KAI1881316.1"/>
    <property type="molecule type" value="Genomic_DNA"/>
</dbReference>
<dbReference type="Proteomes" id="UP000829685">
    <property type="component" value="Unassembled WGS sequence"/>
</dbReference>
<evidence type="ECO:0000256" key="7">
    <source>
        <dbReference type="ARBA" id="ARBA00022605"/>
    </source>
</evidence>